<feature type="region of interest" description="Disordered" evidence="1">
    <location>
        <begin position="250"/>
        <end position="282"/>
    </location>
</feature>
<protein>
    <submittedName>
        <fullName evidence="2">Trypsin-like peptidase domain-containing protein</fullName>
    </submittedName>
</protein>
<dbReference type="InterPro" id="IPR009003">
    <property type="entry name" value="Peptidase_S1_PA"/>
</dbReference>
<name>A0ABR8H2Q7_NOSPU</name>
<dbReference type="InterPro" id="IPR043504">
    <property type="entry name" value="Peptidase_S1_PA_chymotrypsin"/>
</dbReference>
<dbReference type="RefSeq" id="WP_190948149.1">
    <property type="nucleotide sequence ID" value="NZ_JACJTC010000002.1"/>
</dbReference>
<organism evidence="2 3">
    <name type="scientific">Nostoc punctiforme FACHB-252</name>
    <dbReference type="NCBI Taxonomy" id="1357509"/>
    <lineage>
        <taxon>Bacteria</taxon>
        <taxon>Bacillati</taxon>
        <taxon>Cyanobacteriota</taxon>
        <taxon>Cyanophyceae</taxon>
        <taxon>Nostocales</taxon>
        <taxon>Nostocaceae</taxon>
        <taxon>Nostoc</taxon>
    </lineage>
</organism>
<reference evidence="2 3" key="1">
    <citation type="journal article" date="2020" name="ISME J.">
        <title>Comparative genomics reveals insights into cyanobacterial evolution and habitat adaptation.</title>
        <authorList>
            <person name="Chen M.Y."/>
            <person name="Teng W.K."/>
            <person name="Zhao L."/>
            <person name="Hu C.X."/>
            <person name="Zhou Y.K."/>
            <person name="Han B.P."/>
            <person name="Song L.R."/>
            <person name="Shu W.S."/>
        </authorList>
    </citation>
    <scope>NUCLEOTIDE SEQUENCE [LARGE SCALE GENOMIC DNA]</scope>
    <source>
        <strain evidence="2 3">FACHB-252</strain>
    </source>
</reference>
<accession>A0ABR8H2Q7</accession>
<proteinExistence type="predicted"/>
<dbReference type="PANTHER" id="PTHR43019">
    <property type="entry name" value="SERINE ENDOPROTEASE DEGS"/>
    <property type="match status" value="1"/>
</dbReference>
<gene>
    <name evidence="2" type="ORF">H6G94_02140</name>
</gene>
<dbReference type="PANTHER" id="PTHR43019:SF23">
    <property type="entry name" value="PROTEASE DO-LIKE 5, CHLOROPLASTIC"/>
    <property type="match status" value="1"/>
</dbReference>
<comment type="caution">
    <text evidence="2">The sequence shown here is derived from an EMBL/GenBank/DDBJ whole genome shotgun (WGS) entry which is preliminary data.</text>
</comment>
<feature type="compositionally biased region" description="Gly residues" evidence="1">
    <location>
        <begin position="271"/>
        <end position="282"/>
    </location>
</feature>
<evidence type="ECO:0000313" key="2">
    <source>
        <dbReference type="EMBL" id="MBD2610082.1"/>
    </source>
</evidence>
<dbReference type="Gene3D" id="2.40.10.10">
    <property type="entry name" value="Trypsin-like serine proteases"/>
    <property type="match status" value="2"/>
</dbReference>
<dbReference type="SUPFAM" id="SSF50494">
    <property type="entry name" value="Trypsin-like serine proteases"/>
    <property type="match status" value="1"/>
</dbReference>
<dbReference type="EMBL" id="JACJTC010000002">
    <property type="protein sequence ID" value="MBD2610082.1"/>
    <property type="molecule type" value="Genomic_DNA"/>
</dbReference>
<evidence type="ECO:0000256" key="1">
    <source>
        <dbReference type="SAM" id="MobiDB-lite"/>
    </source>
</evidence>
<dbReference type="InterPro" id="IPR008353">
    <property type="entry name" value="Peptidase_S1B_tx"/>
</dbReference>
<sequence>MRLDGGLATAIIGVTMAFVQPQTTIALSTVEVGKLAKAITVQIYKKSGPGSGVILKKDGNTYTVLTARHVIETEAKYEIITPDAQRYPLNYSTVKKFPDVDLAIVQFSSTQSYAVAKIGNSDEATEGTAVYVAGFPQTTAAISNSSYSFLTGQISSNAPQRDGYALVYTNNTLPGMSGGPVLNDKGELVGIHGRADMTENFQISDRNPNIIIKSGFNLGIPIKILTNSQIGKNLGLTIQNSPVTRVAPTKFTEPSTPPITGRPPTINGSAGTTGYGCPGKRC</sequence>
<evidence type="ECO:0000313" key="3">
    <source>
        <dbReference type="Proteomes" id="UP000606396"/>
    </source>
</evidence>
<dbReference type="Pfam" id="PF13365">
    <property type="entry name" value="Trypsin_2"/>
    <property type="match status" value="1"/>
</dbReference>
<keyword evidence="3" id="KW-1185">Reference proteome</keyword>
<dbReference type="PRINTS" id="PR01774">
    <property type="entry name" value="EXFOLTOXIN"/>
</dbReference>
<dbReference type="Proteomes" id="UP000606396">
    <property type="component" value="Unassembled WGS sequence"/>
</dbReference>